<proteinExistence type="predicted"/>
<dbReference type="OrthoDB" id="58845at2"/>
<name>B8G4A3_CHLAD</name>
<gene>
    <name evidence="2" type="ordered locus">Cagg_0570</name>
</gene>
<evidence type="ECO:0000256" key="1">
    <source>
        <dbReference type="ARBA" id="ARBA00023118"/>
    </source>
</evidence>
<dbReference type="KEGG" id="cag:Cagg_0570"/>
<dbReference type="NCBIfam" id="TIGR01895">
    <property type="entry name" value="cas_Cas5t"/>
    <property type="match status" value="1"/>
</dbReference>
<evidence type="ECO:0000313" key="2">
    <source>
        <dbReference type="EMBL" id="ACL23509.1"/>
    </source>
</evidence>
<reference evidence="2" key="1">
    <citation type="submission" date="2008-12" db="EMBL/GenBank/DDBJ databases">
        <title>Complete sequence of Chloroflexus aggregans DSM 9485.</title>
        <authorList>
            <consortium name="US DOE Joint Genome Institute"/>
            <person name="Lucas S."/>
            <person name="Copeland A."/>
            <person name="Lapidus A."/>
            <person name="Glavina del Rio T."/>
            <person name="Dalin E."/>
            <person name="Tice H."/>
            <person name="Pitluck S."/>
            <person name="Foster B."/>
            <person name="Larimer F."/>
            <person name="Land M."/>
            <person name="Hauser L."/>
            <person name="Kyrpides N."/>
            <person name="Mikhailova N."/>
            <person name="Bryant D."/>
            <person name="Richardson P."/>
        </authorList>
    </citation>
    <scope>NUCLEOTIDE SEQUENCE</scope>
    <source>
        <strain evidence="2">DSM 9485</strain>
    </source>
</reference>
<dbReference type="InterPro" id="IPR013337">
    <property type="entry name" value="CRISPR-assoc_prot_Cas5_Tneap"/>
</dbReference>
<protein>
    <submittedName>
        <fullName evidence="2">CRISPR-associated protein Cas5 family</fullName>
    </submittedName>
</protein>
<dbReference type="AlphaFoldDB" id="B8G4A3"/>
<dbReference type="HOGENOM" id="CLU_102545_0_0_0"/>
<dbReference type="NCBIfam" id="TIGR02593">
    <property type="entry name" value="CRISPR_cas5"/>
    <property type="match status" value="1"/>
</dbReference>
<dbReference type="RefSeq" id="WP_012615875.1">
    <property type="nucleotide sequence ID" value="NC_011831.1"/>
</dbReference>
<evidence type="ECO:0000313" key="3">
    <source>
        <dbReference type="Proteomes" id="UP000002508"/>
    </source>
</evidence>
<sequence length="249" mass="28775">MRVLKIVLEGITTSFRYPHFMLGVQPTFPLPPPATIYGHICSALGEWFDPDGVMFAYHFTFAGEGQDLEHIHVLSVSSGKLPGGERKVLEGNVNPFKRNILLFPRLTLYLNRPDWIDYFRRPRYPVVLGRSQDLAVYTQIEVIELQQQAQVYFEHTLLPYTMAIQIPAGVVALMPSWIDYRNRRRPIFARYLMLTERVMSKQMLHFGSQKPRYWYDPTAPRIHDEPLGLVFHTFGGTADESFTVASLDR</sequence>
<dbReference type="Proteomes" id="UP000002508">
    <property type="component" value="Chromosome"/>
</dbReference>
<dbReference type="EMBL" id="CP001337">
    <property type="protein sequence ID" value="ACL23509.1"/>
    <property type="molecule type" value="Genomic_DNA"/>
</dbReference>
<dbReference type="CDD" id="cd09693">
    <property type="entry name" value="Cas5_I"/>
    <property type="match status" value="1"/>
</dbReference>
<keyword evidence="1" id="KW-0051">Antiviral defense</keyword>
<accession>B8G4A3</accession>
<organism evidence="2 3">
    <name type="scientific">Chloroflexus aggregans (strain MD-66 / DSM 9485)</name>
    <dbReference type="NCBI Taxonomy" id="326427"/>
    <lineage>
        <taxon>Bacteria</taxon>
        <taxon>Bacillati</taxon>
        <taxon>Chloroflexota</taxon>
        <taxon>Chloroflexia</taxon>
        <taxon>Chloroflexales</taxon>
        <taxon>Chloroflexineae</taxon>
        <taxon>Chloroflexaceae</taxon>
        <taxon>Chloroflexus</taxon>
    </lineage>
</organism>
<dbReference type="InterPro" id="IPR013422">
    <property type="entry name" value="CRISPR-assoc_prot_Cas5_N"/>
</dbReference>
<dbReference type="GO" id="GO:0051607">
    <property type="term" value="P:defense response to virus"/>
    <property type="evidence" value="ECO:0007669"/>
    <property type="project" value="UniProtKB-KW"/>
</dbReference>
<keyword evidence="3" id="KW-1185">Reference proteome</keyword>
<dbReference type="eggNOG" id="COG1688">
    <property type="taxonomic scope" value="Bacteria"/>
</dbReference>
<dbReference type="STRING" id="326427.Cagg_0570"/>